<name>L2GRL3_VAVCU</name>
<dbReference type="Proteomes" id="UP000011081">
    <property type="component" value="Unassembled WGS sequence"/>
</dbReference>
<dbReference type="InParanoid" id="L2GRL3"/>
<sequence>MMDEKYRKIVVEILSYLQHTPFLYCSTRYHTFEESGKHQNQQRTAQAHFNMHRYSNRRNVRVKQQKCCSTEIVAQYHPRKLLCAVHPLNLSRAERSIKVTNRNRPSNLGARPGHSNTSR</sequence>
<dbReference type="VEuPathDB" id="MicrosporidiaDB:VCUG_02493"/>
<dbReference type="RefSeq" id="XP_008075500.1">
    <property type="nucleotide sequence ID" value="XM_008077309.1"/>
</dbReference>
<keyword evidence="3" id="KW-1185">Reference proteome</keyword>
<evidence type="ECO:0000256" key="1">
    <source>
        <dbReference type="SAM" id="MobiDB-lite"/>
    </source>
</evidence>
<evidence type="ECO:0000313" key="2">
    <source>
        <dbReference type="EMBL" id="ELA46017.1"/>
    </source>
</evidence>
<dbReference type="HOGENOM" id="CLU_2063258_0_0_1"/>
<dbReference type="EMBL" id="GL877471">
    <property type="protein sequence ID" value="ELA46017.1"/>
    <property type="molecule type" value="Genomic_DNA"/>
</dbReference>
<proteinExistence type="predicted"/>
<organism evidence="2 3">
    <name type="scientific">Vavraia culicis (isolate floridensis)</name>
    <name type="common">Microsporidian parasite</name>
    <dbReference type="NCBI Taxonomy" id="948595"/>
    <lineage>
        <taxon>Eukaryota</taxon>
        <taxon>Fungi</taxon>
        <taxon>Fungi incertae sedis</taxon>
        <taxon>Microsporidia</taxon>
        <taxon>Pleistophoridae</taxon>
        <taxon>Vavraia</taxon>
    </lineage>
</organism>
<evidence type="ECO:0000313" key="3">
    <source>
        <dbReference type="Proteomes" id="UP000011081"/>
    </source>
</evidence>
<accession>L2GRL3</accession>
<gene>
    <name evidence="2" type="ORF">VCUG_02493</name>
</gene>
<protein>
    <submittedName>
        <fullName evidence="2">Uncharacterized protein</fullName>
    </submittedName>
</protein>
<reference evidence="3" key="1">
    <citation type="submission" date="2011-03" db="EMBL/GenBank/DDBJ databases">
        <title>The genome sequence of Vavraia culicis strain floridensis.</title>
        <authorList>
            <consortium name="The Broad Institute Genome Sequencing Platform"/>
            <person name="Cuomo C."/>
            <person name="Becnel J."/>
            <person name="Sanscrainte N."/>
            <person name="Young S.K."/>
            <person name="Zeng Q."/>
            <person name="Gargeya S."/>
            <person name="Fitzgerald M."/>
            <person name="Haas B."/>
            <person name="Abouelleil A."/>
            <person name="Alvarado L."/>
            <person name="Arachchi H.M."/>
            <person name="Berlin A."/>
            <person name="Chapman S.B."/>
            <person name="Gearin G."/>
            <person name="Goldberg J."/>
            <person name="Griggs A."/>
            <person name="Gujja S."/>
            <person name="Hansen M."/>
            <person name="Heiman D."/>
            <person name="Howarth C."/>
            <person name="Larimer J."/>
            <person name="Lui A."/>
            <person name="MacDonald P.J.P."/>
            <person name="McCowen C."/>
            <person name="Montmayeur A."/>
            <person name="Murphy C."/>
            <person name="Neiman D."/>
            <person name="Pearson M."/>
            <person name="Priest M."/>
            <person name="Roberts A."/>
            <person name="Saif S."/>
            <person name="Shea T."/>
            <person name="Sisk P."/>
            <person name="Stolte C."/>
            <person name="Sykes S."/>
            <person name="Wortman J."/>
            <person name="Nusbaum C."/>
            <person name="Birren B."/>
        </authorList>
    </citation>
    <scope>NUCLEOTIDE SEQUENCE [LARGE SCALE GENOMIC DNA]</scope>
    <source>
        <strain evidence="3">floridensis</strain>
    </source>
</reference>
<dbReference type="GeneID" id="19880354"/>
<feature type="region of interest" description="Disordered" evidence="1">
    <location>
        <begin position="95"/>
        <end position="119"/>
    </location>
</feature>
<dbReference type="AlphaFoldDB" id="L2GRL3"/>